<feature type="coiled-coil region" evidence="1">
    <location>
        <begin position="278"/>
        <end position="305"/>
    </location>
</feature>
<evidence type="ECO:0000256" key="1">
    <source>
        <dbReference type="SAM" id="Coils"/>
    </source>
</evidence>
<accession>A0A812KYK3</accession>
<dbReference type="AlphaFoldDB" id="A0A812KYK3"/>
<evidence type="ECO:0000313" key="4">
    <source>
        <dbReference type="Proteomes" id="UP000601435"/>
    </source>
</evidence>
<feature type="compositionally biased region" description="Basic and acidic residues" evidence="2">
    <location>
        <begin position="222"/>
        <end position="241"/>
    </location>
</feature>
<keyword evidence="4" id="KW-1185">Reference proteome</keyword>
<reference evidence="3" key="1">
    <citation type="submission" date="2021-02" db="EMBL/GenBank/DDBJ databases">
        <authorList>
            <person name="Dougan E. K."/>
            <person name="Rhodes N."/>
            <person name="Thang M."/>
            <person name="Chan C."/>
        </authorList>
    </citation>
    <scope>NUCLEOTIDE SEQUENCE</scope>
</reference>
<keyword evidence="1" id="KW-0175">Coiled coil</keyword>
<proteinExistence type="predicted"/>
<organism evidence="3 4">
    <name type="scientific">Symbiodinium necroappetens</name>
    <dbReference type="NCBI Taxonomy" id="1628268"/>
    <lineage>
        <taxon>Eukaryota</taxon>
        <taxon>Sar</taxon>
        <taxon>Alveolata</taxon>
        <taxon>Dinophyceae</taxon>
        <taxon>Suessiales</taxon>
        <taxon>Symbiodiniaceae</taxon>
        <taxon>Symbiodinium</taxon>
    </lineage>
</organism>
<feature type="region of interest" description="Disordered" evidence="2">
    <location>
        <begin position="183"/>
        <end position="246"/>
    </location>
</feature>
<name>A0A812KYK3_9DINO</name>
<gene>
    <name evidence="3" type="ORF">SNEC2469_LOCUS4132</name>
</gene>
<feature type="region of interest" description="Disordered" evidence="2">
    <location>
        <begin position="388"/>
        <end position="421"/>
    </location>
</feature>
<protein>
    <submittedName>
        <fullName evidence="3">Uncharacterized protein</fullName>
    </submittedName>
</protein>
<dbReference type="EMBL" id="CAJNJA010008589">
    <property type="protein sequence ID" value="CAE7238268.1"/>
    <property type="molecule type" value="Genomic_DNA"/>
</dbReference>
<feature type="region of interest" description="Disordered" evidence="2">
    <location>
        <begin position="345"/>
        <end position="364"/>
    </location>
</feature>
<evidence type="ECO:0000256" key="2">
    <source>
        <dbReference type="SAM" id="MobiDB-lite"/>
    </source>
</evidence>
<comment type="caution">
    <text evidence="3">The sequence shown here is derived from an EMBL/GenBank/DDBJ whole genome shotgun (WGS) entry which is preliminary data.</text>
</comment>
<evidence type="ECO:0000313" key="3">
    <source>
        <dbReference type="EMBL" id="CAE7238268.1"/>
    </source>
</evidence>
<dbReference type="OrthoDB" id="416704at2759"/>
<dbReference type="Proteomes" id="UP000601435">
    <property type="component" value="Unassembled WGS sequence"/>
</dbReference>
<sequence length="1149" mass="128611">MAASNLQDAVPLQPAAGQVVAESEPEAALAATSLQCSECKKSLLPQELASTAKKLCKDCNSLLQVLFRNLGAGALDNLTSEDRAQFFGKCIATKQGSRYEWSVVRAALLESRIERRTQQKIAEIGGPFLPMSVWLNKGYSEDHVRKFPCEKDIVGEETWQVQTKSVSRRDVQESVEEELLQRESDLKQLRQSKGKGKSLQDSTAAAEPELHVPKQPALPLQQKEKTDKQKAQAAAREEKARAQAAAQTARKNRALCTEATAALSKLQPKEAALEKLQQKATQHKLEDLGTRVQEAREQLQEWLKAGKQCVAASDATGAVLGELPFTQEMVKGFLQAVQQLQKDVNDATPKPQPKPKKTAATAAAKVLRNEDIRESIRKAMLKSERDLGPVVVSSSSDEETKSEAGIRDMASSSADGLPGTGRDLMTTNEIVEHADLLAADMWPLLGCKELSDITLASLLEHRYILQDIKETLLRQQRGLPHTCLRTEAGVQAALKDAEHLLRCARREAEERVLQQWNTFCPEKAVKEKTFQDTVNRDRLPSSCCFEELELPAVPAAGADSTPVFVLAAHIPRLLQFLTTTSPPFAQALFTGLEHDPQLQMILYHDEAQGGNILAVHKWKKATLFYASFSQLRTSAHLQQCWLPVGMVQHEEAERAAGGLSAVLARILRFIWQSADGGFSLVFNGVTKATALTRHCHLLCDYDAQRACLGITGSNGMRCCVHCTNVLRKNSQVERAPFVEYSEHSRLKFVKALDEDHWAAADKLRTLQKGEEIKNFVKTSGIKCLPEALLHDKVAREILPVSCCAADSMHLYYHQGLISWEVANVWAAFRQQAPGLTLQMLKDTVTATKWYGPGNSNHARPAYIGSLFHEKLWADGQYKGQAEDASALVPLLRYYLEVLCRPRGLLEKELASFNGLADLHSEIRRLQFAFRPLGEDDVQDLRKFEEKHQQLYVDAYGADETRPKHHHRFHLSEGCVLLKMMPSCMTHEAKHQIYKQNLCDRYQSKVKVPRVFLRKCLTIMLETTVHQQKKLGMARWQLNEPCNAAAGNLRRALSSSGLLEAKSMTMWQSTVSVGDVLIFSKQDAGVVLQCLGDDQALWLLLQSLQHLSDHAWGCRWQLTQKQKLWKVRADEPYWLPQWWHRADDDIITLS</sequence>